<dbReference type="PRINTS" id="PR00260">
    <property type="entry name" value="CHEMTRNSDUCR"/>
</dbReference>
<dbReference type="PROSITE" id="PS50885">
    <property type="entry name" value="HAMP"/>
    <property type="match status" value="1"/>
</dbReference>
<comment type="caution">
    <text evidence="7">The sequence shown here is derived from an EMBL/GenBank/DDBJ whole genome shotgun (WGS) entry which is preliminary data.</text>
</comment>
<dbReference type="RefSeq" id="WP_406794486.1">
    <property type="nucleotide sequence ID" value="NZ_JBJHZX010000058.1"/>
</dbReference>
<dbReference type="EMBL" id="JBJHZX010000058">
    <property type="protein sequence ID" value="MFL0198377.1"/>
    <property type="molecule type" value="Genomic_DNA"/>
</dbReference>
<proteinExistence type="inferred from homology"/>
<dbReference type="InterPro" id="IPR004089">
    <property type="entry name" value="MCPsignal_dom"/>
</dbReference>
<dbReference type="InterPro" id="IPR047347">
    <property type="entry name" value="YvaQ-like_sensor"/>
</dbReference>
<dbReference type="CDD" id="cd19411">
    <property type="entry name" value="MCP2201-like_sensor"/>
    <property type="match status" value="1"/>
</dbReference>
<dbReference type="InterPro" id="IPR024478">
    <property type="entry name" value="HlyB_4HB_MCP"/>
</dbReference>
<dbReference type="InterPro" id="IPR003660">
    <property type="entry name" value="HAMP_dom"/>
</dbReference>
<dbReference type="SMART" id="SM00283">
    <property type="entry name" value="MA"/>
    <property type="match status" value="1"/>
</dbReference>
<accession>A0ABW8SRK4</accession>
<reference evidence="7 8" key="1">
    <citation type="submission" date="2024-11" db="EMBL/GenBank/DDBJ databases">
        <authorList>
            <person name="Heng Y.C."/>
            <person name="Lim A.C.H."/>
            <person name="Lee J.K.Y."/>
            <person name="Kittelmann S."/>
        </authorList>
    </citation>
    <scope>NUCLEOTIDE SEQUENCE [LARGE SCALE GENOMIC DNA]</scope>
    <source>
        <strain evidence="7 8">WILCCON 0269</strain>
    </source>
</reference>
<feature type="transmembrane region" description="Helical" evidence="4">
    <location>
        <begin position="190"/>
        <end position="216"/>
    </location>
</feature>
<dbReference type="Gene3D" id="6.10.340.10">
    <property type="match status" value="1"/>
</dbReference>
<dbReference type="PANTHER" id="PTHR32089">
    <property type="entry name" value="METHYL-ACCEPTING CHEMOTAXIS PROTEIN MCPB"/>
    <property type="match status" value="1"/>
</dbReference>
<evidence type="ECO:0000313" key="8">
    <source>
        <dbReference type="Proteomes" id="UP001623660"/>
    </source>
</evidence>
<keyword evidence="1 3" id="KW-0807">Transducer</keyword>
<dbReference type="Pfam" id="PF12729">
    <property type="entry name" value="4HB_MCP_1"/>
    <property type="match status" value="1"/>
</dbReference>
<keyword evidence="8" id="KW-1185">Reference proteome</keyword>
<dbReference type="Pfam" id="PF00672">
    <property type="entry name" value="HAMP"/>
    <property type="match status" value="1"/>
</dbReference>
<evidence type="ECO:0000313" key="7">
    <source>
        <dbReference type="EMBL" id="MFL0198377.1"/>
    </source>
</evidence>
<evidence type="ECO:0000256" key="2">
    <source>
        <dbReference type="ARBA" id="ARBA00029447"/>
    </source>
</evidence>
<gene>
    <name evidence="7" type="ORF">ACJDU8_22835</name>
</gene>
<keyword evidence="4" id="KW-1133">Transmembrane helix</keyword>
<feature type="domain" description="HAMP" evidence="6">
    <location>
        <begin position="214"/>
        <end position="266"/>
    </location>
</feature>
<dbReference type="PROSITE" id="PS50111">
    <property type="entry name" value="CHEMOTAXIS_TRANSDUC_2"/>
    <property type="match status" value="1"/>
</dbReference>
<evidence type="ECO:0000259" key="6">
    <source>
        <dbReference type="PROSITE" id="PS50885"/>
    </source>
</evidence>
<dbReference type="Proteomes" id="UP001623660">
    <property type="component" value="Unassembled WGS sequence"/>
</dbReference>
<dbReference type="SMART" id="SM00304">
    <property type="entry name" value="HAMP"/>
    <property type="match status" value="2"/>
</dbReference>
<evidence type="ECO:0000259" key="5">
    <source>
        <dbReference type="PROSITE" id="PS50111"/>
    </source>
</evidence>
<dbReference type="Pfam" id="PF00015">
    <property type="entry name" value="MCPsignal"/>
    <property type="match status" value="1"/>
</dbReference>
<keyword evidence="4" id="KW-0812">Transmembrane</keyword>
<keyword evidence="4" id="KW-0472">Membrane</keyword>
<organism evidence="7 8">
    <name type="scientific">Candidatus Clostridium eludens</name>
    <dbReference type="NCBI Taxonomy" id="3381663"/>
    <lineage>
        <taxon>Bacteria</taxon>
        <taxon>Bacillati</taxon>
        <taxon>Bacillota</taxon>
        <taxon>Clostridia</taxon>
        <taxon>Eubacteriales</taxon>
        <taxon>Clostridiaceae</taxon>
        <taxon>Clostridium</taxon>
    </lineage>
</organism>
<dbReference type="Gene3D" id="1.10.287.950">
    <property type="entry name" value="Methyl-accepting chemotaxis protein"/>
    <property type="match status" value="1"/>
</dbReference>
<evidence type="ECO:0000256" key="4">
    <source>
        <dbReference type="SAM" id="Phobius"/>
    </source>
</evidence>
<name>A0ABW8SRK4_9CLOT</name>
<dbReference type="InterPro" id="IPR004090">
    <property type="entry name" value="Chemotax_Me-accpt_rcpt"/>
</dbReference>
<dbReference type="PANTHER" id="PTHR32089:SF112">
    <property type="entry name" value="LYSOZYME-LIKE PROTEIN-RELATED"/>
    <property type="match status" value="1"/>
</dbReference>
<dbReference type="SUPFAM" id="SSF58104">
    <property type="entry name" value="Methyl-accepting chemotaxis protein (MCP) signaling domain"/>
    <property type="match status" value="1"/>
</dbReference>
<evidence type="ECO:0000256" key="3">
    <source>
        <dbReference type="PROSITE-ProRule" id="PRU00284"/>
    </source>
</evidence>
<sequence length="572" mass="63205">MAWFKNLKMVTKLVACFLFVAVFIIIVGAVGAYGIKTDRQNINDIFNGNLKTIDNLHTMKENLKDNQLNLTRMLSEKDSQQIQQINKKIKAVDTSTSNAIKEYENENADSTYAEKQIFTQYQNSRKNYLDFRNQLIQLMIDGKYDEVTPLVLKVQGAEEPMVDSLDKLIAFNQNESKQTYERINTSSQHVLHISIIITFIGIILGVFLGIVLAMYISKQLKKVLVFSKALENADLTQTINVDTTDEIGKVIEALNKASEGMRNLMSQVINSSEIISSSSEEFSASIQELTCKFENIDNGTKSMVSAIETTSTVTEEITASMEEVDSSINELSGKAMEGSNNANQAKLRATSIQEKGKKAIEKTQKLYEEKRQKMLQAIEDGKIVDTIRVMADTIGSIAEQTNLLALNAAIEAARAGEQGKGFAVVAEEVRMLAEQSSEAVTGIQDTIVKVHEAFKNLSDNSNEILGFIKENVSPQLEAFEDVAGQYNNDADFISAMSDEIASMAEELAATVNQVSEAVQDMAETAQKSSADAETIEDSINKAANDIEQVANSAQIQAEMGQKLDEIIHKFKI</sequence>
<protein>
    <submittedName>
        <fullName evidence="7">Methyl-accepting chemotaxis protein</fullName>
    </submittedName>
</protein>
<comment type="similarity">
    <text evidence="2">Belongs to the methyl-accepting chemotaxis (MCP) protein family.</text>
</comment>
<feature type="domain" description="Methyl-accepting transducer" evidence="5">
    <location>
        <begin position="278"/>
        <end position="536"/>
    </location>
</feature>
<evidence type="ECO:0000256" key="1">
    <source>
        <dbReference type="ARBA" id="ARBA00023224"/>
    </source>
</evidence>